<evidence type="ECO:0000313" key="1">
    <source>
        <dbReference type="EMBL" id="MFA9949965.1"/>
    </source>
</evidence>
<keyword evidence="2" id="KW-1185">Reference proteome</keyword>
<gene>
    <name evidence="1" type="ORF">ABCS64_06480</name>
</gene>
<comment type="caution">
    <text evidence="1">The sequence shown here is derived from an EMBL/GenBank/DDBJ whole genome shotgun (WGS) entry which is preliminary data.</text>
</comment>
<dbReference type="EMBL" id="JBEUWX010000002">
    <property type="protein sequence ID" value="MFA9949965.1"/>
    <property type="molecule type" value="Genomic_DNA"/>
</dbReference>
<accession>A0ABV4UFX7</accession>
<dbReference type="RefSeq" id="WP_418891058.1">
    <property type="nucleotide sequence ID" value="NZ_JBEUWX010000002.1"/>
</dbReference>
<sequence>MIENIVIGNEYDDNLKDALSLALKQMGAKEISKINALVGSQDISIYEFLVKNEIIRVEFETYIGLSLIGPKNLIREIEENIQLILKEAGV</sequence>
<dbReference type="Proteomes" id="UP001574673">
    <property type="component" value="Unassembled WGS sequence"/>
</dbReference>
<name>A0ABV4UFX7_9RHOO</name>
<proteinExistence type="predicted"/>
<evidence type="ECO:0000313" key="2">
    <source>
        <dbReference type="Proteomes" id="UP001574673"/>
    </source>
</evidence>
<organism evidence="1 2">
    <name type="scientific">Dentiradicibacter hellwigii</name>
    <dbReference type="NCBI Taxonomy" id="3149053"/>
    <lineage>
        <taxon>Bacteria</taxon>
        <taxon>Pseudomonadati</taxon>
        <taxon>Pseudomonadota</taxon>
        <taxon>Betaproteobacteria</taxon>
        <taxon>Rhodocyclales</taxon>
        <taxon>Rhodocyclaceae</taxon>
        <taxon>Dentiradicibacter</taxon>
    </lineage>
</organism>
<reference evidence="2" key="1">
    <citation type="submission" date="2024-06" db="EMBL/GenBank/DDBJ databases">
        <title>Radixoralia hellwigii gen. nov., sp nov., isolated from a root canal in the human oral cavity.</title>
        <authorList>
            <person name="Bartsch S."/>
            <person name="Wittmer A."/>
            <person name="Schulz A.-K."/>
            <person name="Neumann-Schaal M."/>
            <person name="Wolf J."/>
            <person name="Gronow S."/>
            <person name="Tennert C."/>
            <person name="Haecker G."/>
            <person name="Cieplik F."/>
            <person name="Al-Ahmad A."/>
        </authorList>
    </citation>
    <scope>NUCLEOTIDE SEQUENCE [LARGE SCALE GENOMIC DNA]</scope>
    <source>
        <strain evidence="2">Wk13</strain>
    </source>
</reference>
<protein>
    <submittedName>
        <fullName evidence="1">Uncharacterized protein</fullName>
    </submittedName>
</protein>